<organism evidence="2">
    <name type="scientific">Candidatus Roizmanbacteria bacterium GW2011_GWC2_34_23</name>
    <dbReference type="NCBI Taxonomy" id="1618484"/>
    <lineage>
        <taxon>Bacteria</taxon>
        <taxon>Candidatus Roizmaniibacteriota</taxon>
    </lineage>
</organism>
<keyword evidence="1" id="KW-0812">Transmembrane</keyword>
<dbReference type="SUPFAM" id="SSF53448">
    <property type="entry name" value="Nucleotide-diphospho-sugar transferases"/>
    <property type="match status" value="1"/>
</dbReference>
<accession>A0A0G0B197</accession>
<sequence length="289" mass="34443">MKNISAVIVVKDSPIHLFKVISSVEDLVKEIIIVDIGIDSALKTSLINNKLIKIVEMKDEVPYVELIREKTKDFAKSDYVFFLDPDEIVPSGLKIIIREKLDAFDYFKIPRKNITFGRWIRHSRWWPDYQVRLFKKDKVIWPKIIHRQPKVAGNGYIIEPKEEFALLHHNYQNIDEYLSKFQRYAKYEAKEIFESKKDLTFSNAIARALNEFISRYFAGEGYKDGSQGLVLAFLQMFYYLIVYFYYLEMKKFKVEGKINEEEFFRKGLKETLYWKKEKSLTERIIQKIL</sequence>
<name>A0A0G0B197_9BACT</name>
<dbReference type="Proteomes" id="UP000034004">
    <property type="component" value="Unassembled WGS sequence"/>
</dbReference>
<keyword evidence="1" id="KW-0472">Membrane</keyword>
<dbReference type="PANTHER" id="PTHR43630:SF2">
    <property type="entry name" value="GLYCOSYLTRANSFERASE"/>
    <property type="match status" value="1"/>
</dbReference>
<dbReference type="CDD" id="cd02511">
    <property type="entry name" value="Beta4Glucosyltransferase"/>
    <property type="match status" value="1"/>
</dbReference>
<feature type="transmembrane region" description="Helical" evidence="1">
    <location>
        <begin position="228"/>
        <end position="247"/>
    </location>
</feature>
<dbReference type="InterPro" id="IPR029044">
    <property type="entry name" value="Nucleotide-diphossugar_trans"/>
</dbReference>
<keyword evidence="2" id="KW-0808">Transferase</keyword>
<reference evidence="2" key="1">
    <citation type="journal article" date="2015" name="Nature">
        <title>rRNA introns, odd ribosomes, and small enigmatic genomes across a large radiation of phyla.</title>
        <authorList>
            <person name="Brown C.T."/>
            <person name="Hug L.A."/>
            <person name="Thomas B.C."/>
            <person name="Sharon I."/>
            <person name="Castelle C.J."/>
            <person name="Singh A."/>
            <person name="Wilkins M.J."/>
            <person name="Williams K.H."/>
            <person name="Banfield J.F."/>
        </authorList>
    </citation>
    <scope>NUCLEOTIDE SEQUENCE [LARGE SCALE GENOMIC DNA]</scope>
</reference>
<proteinExistence type="predicted"/>
<gene>
    <name evidence="2" type="ORF">UR56_C0001G0005</name>
</gene>
<dbReference type="AlphaFoldDB" id="A0A0G0B197"/>
<dbReference type="PANTHER" id="PTHR43630">
    <property type="entry name" value="POLY-BETA-1,6-N-ACETYL-D-GLUCOSAMINE SYNTHASE"/>
    <property type="match status" value="1"/>
</dbReference>
<dbReference type="STRING" id="1618484.UR56_C0001G0005"/>
<protein>
    <submittedName>
        <fullName evidence="2">Glycosyl transferase family 2</fullName>
    </submittedName>
</protein>
<evidence type="ECO:0000256" key="1">
    <source>
        <dbReference type="SAM" id="Phobius"/>
    </source>
</evidence>
<comment type="caution">
    <text evidence="2">The sequence shown here is derived from an EMBL/GenBank/DDBJ whole genome shotgun (WGS) entry which is preliminary data.</text>
</comment>
<dbReference type="GO" id="GO:0016740">
    <property type="term" value="F:transferase activity"/>
    <property type="evidence" value="ECO:0007669"/>
    <property type="project" value="UniProtKB-KW"/>
</dbReference>
<evidence type="ECO:0000313" key="2">
    <source>
        <dbReference type="EMBL" id="KKP63198.1"/>
    </source>
</evidence>
<dbReference type="EMBL" id="LBPR01000001">
    <property type="protein sequence ID" value="KKP63198.1"/>
    <property type="molecule type" value="Genomic_DNA"/>
</dbReference>
<keyword evidence="1" id="KW-1133">Transmembrane helix</keyword>